<evidence type="ECO:0000313" key="1">
    <source>
        <dbReference type="EMBL" id="QNL31473.1"/>
    </source>
</evidence>
<name>A0A7G9A400_9VIRU</name>
<proteinExistence type="predicted"/>
<accession>A0A7G9A400</accession>
<organism evidence="1">
    <name type="scientific">Bacteriophage sp</name>
    <dbReference type="NCBI Taxonomy" id="38018"/>
    <lineage>
        <taxon>Viruses</taxon>
    </lineage>
</organism>
<dbReference type="EMBL" id="MT840185">
    <property type="protein sequence ID" value="QNL31473.1"/>
    <property type="molecule type" value="Genomic_DNA"/>
</dbReference>
<sequence>MTSINFYERTTLIKRIENNLNEINQRYFEGGHVILSVTDNGDYLTVKKQGVYLAGYDTQKLFDALEDFSEEVREFLFPYDLWDYLDYCKYTPENQESDNKLKTDDELSLSDSVDMLLSKPEPVPIDESSGLHDWTVSLIRHSQTIHTKASTLSKLVEELETKNEILEKKIKN</sequence>
<protein>
    <submittedName>
        <fullName evidence="1">Uncharacterized protein</fullName>
    </submittedName>
</protein>
<reference evidence="1" key="1">
    <citation type="submission" date="2020-07" db="EMBL/GenBank/DDBJ databases">
        <title>Dissolved microcystin release linked to lysis of a Microcystis spp. bloom in Lake Erie (USA) attributed to a novel cyanophage.</title>
        <authorList>
            <person name="McKindles K.M."/>
            <person name="Manes M.A."/>
            <person name="DeMarco J.R."/>
            <person name="McClure A."/>
            <person name="McKay R.M."/>
            <person name="Davis T.W."/>
            <person name="Bullerjahn G.S."/>
        </authorList>
    </citation>
    <scope>NUCLEOTIDE SEQUENCE</scope>
</reference>